<sequence length="142" mass="15426">MNRGYQIRALGEVAVRCRDLETMRVFYRDVVGLTPLEGEYSDHIAFFQIGEGYGGHTTVLALFGEGAPATGPASSLHHVALTVDAAEQDAAEQWLSSKGLSPQYQQFPWIGWRGLFFKDPEGNTIEFVAKVGPAEAAGPLAQ</sequence>
<dbReference type="CDD" id="cd06587">
    <property type="entry name" value="VOC"/>
    <property type="match status" value="1"/>
</dbReference>
<dbReference type="RefSeq" id="WP_271431039.1">
    <property type="nucleotide sequence ID" value="NZ_JAQIOY010000001.1"/>
</dbReference>
<evidence type="ECO:0000313" key="2">
    <source>
        <dbReference type="EMBL" id="MDA7423701.1"/>
    </source>
</evidence>
<dbReference type="Gene3D" id="3.10.180.10">
    <property type="entry name" value="2,3-Dihydroxybiphenyl 1,2-Dioxygenase, domain 1"/>
    <property type="match status" value="1"/>
</dbReference>
<comment type="caution">
    <text evidence="2">The sequence shown here is derived from an EMBL/GenBank/DDBJ whole genome shotgun (WGS) entry which is preliminary data.</text>
</comment>
<dbReference type="SUPFAM" id="SSF54593">
    <property type="entry name" value="Glyoxalase/Bleomycin resistance protein/Dihydroxybiphenyl dioxygenase"/>
    <property type="match status" value="1"/>
</dbReference>
<protein>
    <submittedName>
        <fullName evidence="2">VOC family protein</fullName>
    </submittedName>
</protein>
<dbReference type="InterPro" id="IPR029068">
    <property type="entry name" value="Glyas_Bleomycin-R_OHBP_Dase"/>
</dbReference>
<reference evidence="2 3" key="1">
    <citation type="submission" date="2023-01" db="EMBL/GenBank/DDBJ databases">
        <title>Thalassococcus onchidii sp. nov., isolated from a marine invertebrate from the South China Sea.</title>
        <authorList>
            <person name="Xu S."/>
            <person name="Liu Z."/>
            <person name="Xu Y."/>
        </authorList>
    </citation>
    <scope>NUCLEOTIDE SEQUENCE [LARGE SCALE GENOMIC DNA]</scope>
    <source>
        <strain evidence="2 3">KCTC 32084</strain>
    </source>
</reference>
<keyword evidence="3" id="KW-1185">Reference proteome</keyword>
<organism evidence="2 3">
    <name type="scientific">Thalassococcus lentus</name>
    <dbReference type="NCBI Taxonomy" id="1210524"/>
    <lineage>
        <taxon>Bacteria</taxon>
        <taxon>Pseudomonadati</taxon>
        <taxon>Pseudomonadota</taxon>
        <taxon>Alphaproteobacteria</taxon>
        <taxon>Rhodobacterales</taxon>
        <taxon>Roseobacteraceae</taxon>
        <taxon>Thalassococcus</taxon>
    </lineage>
</organism>
<dbReference type="InterPro" id="IPR037523">
    <property type="entry name" value="VOC_core"/>
</dbReference>
<dbReference type="Proteomes" id="UP001210720">
    <property type="component" value="Unassembled WGS sequence"/>
</dbReference>
<proteinExistence type="predicted"/>
<dbReference type="Pfam" id="PF00903">
    <property type="entry name" value="Glyoxalase"/>
    <property type="match status" value="1"/>
</dbReference>
<accession>A0ABT4XP25</accession>
<evidence type="ECO:0000313" key="3">
    <source>
        <dbReference type="Proteomes" id="UP001210720"/>
    </source>
</evidence>
<dbReference type="EMBL" id="JAQIOY010000001">
    <property type="protein sequence ID" value="MDA7423701.1"/>
    <property type="molecule type" value="Genomic_DNA"/>
</dbReference>
<dbReference type="InterPro" id="IPR004360">
    <property type="entry name" value="Glyas_Fos-R_dOase_dom"/>
</dbReference>
<evidence type="ECO:0000259" key="1">
    <source>
        <dbReference type="PROSITE" id="PS51819"/>
    </source>
</evidence>
<name>A0ABT4XP25_9RHOB</name>
<feature type="domain" description="VOC" evidence="1">
    <location>
        <begin position="9"/>
        <end position="130"/>
    </location>
</feature>
<gene>
    <name evidence="2" type="ORF">PFY00_03105</name>
</gene>
<dbReference type="PROSITE" id="PS51819">
    <property type="entry name" value="VOC"/>
    <property type="match status" value="1"/>
</dbReference>